<evidence type="ECO:0000256" key="1">
    <source>
        <dbReference type="ARBA" id="ARBA00023125"/>
    </source>
</evidence>
<dbReference type="Gene3D" id="1.10.357.10">
    <property type="entry name" value="Tetracycline Repressor, domain 2"/>
    <property type="match status" value="1"/>
</dbReference>
<accession>A0ABU4WA34</accession>
<evidence type="ECO:0000313" key="5">
    <source>
        <dbReference type="EMBL" id="MDX8335275.1"/>
    </source>
</evidence>
<evidence type="ECO:0000259" key="4">
    <source>
        <dbReference type="PROSITE" id="PS50977"/>
    </source>
</evidence>
<dbReference type="SUPFAM" id="SSF46689">
    <property type="entry name" value="Homeodomain-like"/>
    <property type="match status" value="1"/>
</dbReference>
<keyword evidence="3" id="KW-0812">Transmembrane</keyword>
<keyword evidence="3" id="KW-1133">Transmembrane helix</keyword>
<dbReference type="Proteomes" id="UP001279681">
    <property type="component" value="Unassembled WGS sequence"/>
</dbReference>
<reference evidence="6" key="1">
    <citation type="submission" date="2023-07" db="EMBL/GenBank/DDBJ databases">
        <authorList>
            <person name="Colorado M.A."/>
            <person name="Villamil L.M."/>
            <person name="Melo J.F."/>
            <person name="Rodriguez J.A."/>
            <person name="Ruiz R.Y."/>
        </authorList>
    </citation>
    <scope>NUCLEOTIDE SEQUENCE [LARGE SCALE GENOMIC DNA]</scope>
    <source>
        <strain evidence="6">C33</strain>
    </source>
</reference>
<dbReference type="InterPro" id="IPR050624">
    <property type="entry name" value="HTH-type_Tx_Regulator"/>
</dbReference>
<dbReference type="PANTHER" id="PTHR43479:SF11">
    <property type="entry name" value="ACREF_ENVCD OPERON REPRESSOR-RELATED"/>
    <property type="match status" value="1"/>
</dbReference>
<comment type="caution">
    <text evidence="5">The sequence shown here is derived from an EMBL/GenBank/DDBJ whole genome shotgun (WGS) entry which is preliminary data.</text>
</comment>
<dbReference type="PRINTS" id="PR00455">
    <property type="entry name" value="HTHTETR"/>
</dbReference>
<dbReference type="PROSITE" id="PS50977">
    <property type="entry name" value="HTH_TETR_2"/>
    <property type="match status" value="1"/>
</dbReference>
<proteinExistence type="predicted"/>
<dbReference type="InterPro" id="IPR009057">
    <property type="entry name" value="Homeodomain-like_sf"/>
</dbReference>
<organism evidence="5 6">
    <name type="scientific">Candidatus Cetobacterium colombiensis</name>
    <dbReference type="NCBI Taxonomy" id="3073100"/>
    <lineage>
        <taxon>Bacteria</taxon>
        <taxon>Fusobacteriati</taxon>
        <taxon>Fusobacteriota</taxon>
        <taxon>Fusobacteriia</taxon>
        <taxon>Fusobacteriales</taxon>
        <taxon>Fusobacteriaceae</taxon>
        <taxon>Cetobacterium</taxon>
    </lineage>
</organism>
<feature type="DNA-binding region" description="H-T-H motif" evidence="2">
    <location>
        <begin position="24"/>
        <end position="43"/>
    </location>
</feature>
<dbReference type="InterPro" id="IPR001647">
    <property type="entry name" value="HTH_TetR"/>
</dbReference>
<evidence type="ECO:0000256" key="2">
    <source>
        <dbReference type="PROSITE-ProRule" id="PRU00335"/>
    </source>
</evidence>
<keyword evidence="3" id="KW-0472">Membrane</keyword>
<feature type="domain" description="HTH tetR-type" evidence="4">
    <location>
        <begin position="1"/>
        <end position="61"/>
    </location>
</feature>
<dbReference type="Pfam" id="PF00440">
    <property type="entry name" value="TetR_N"/>
    <property type="match status" value="1"/>
</dbReference>
<evidence type="ECO:0000256" key="3">
    <source>
        <dbReference type="SAM" id="Phobius"/>
    </source>
</evidence>
<keyword evidence="6" id="KW-1185">Reference proteome</keyword>
<evidence type="ECO:0000313" key="6">
    <source>
        <dbReference type="Proteomes" id="UP001279681"/>
    </source>
</evidence>
<name>A0ABU4WA34_9FUSO</name>
<feature type="transmembrane region" description="Helical" evidence="3">
    <location>
        <begin position="144"/>
        <end position="161"/>
    </location>
</feature>
<sequence length="202" mass="24025">MTKRDRIKRTATILFAANGIRNTKIEDIANVLEMAKGGFYYYFKSKEELLHEIMDNSVISRKEFLKEVGDLNISFEDKLKMIVTRRLSLRDDRYNLFLFAKIFENGEISLTQDDYMKRDIIFSEFLKKNKEHIKDEYRDEIEKIRAILSTSLTVLLLYLIAQTGVTVTDEESYKEMIQKYSTLDINREVEMFYNLYLKSMIK</sequence>
<dbReference type="RefSeq" id="WP_320312685.1">
    <property type="nucleotide sequence ID" value="NZ_JAVIKH010000002.1"/>
</dbReference>
<dbReference type="PANTHER" id="PTHR43479">
    <property type="entry name" value="ACREF/ENVCD OPERON REPRESSOR-RELATED"/>
    <property type="match status" value="1"/>
</dbReference>
<dbReference type="EMBL" id="JAVIKH010000002">
    <property type="protein sequence ID" value="MDX8335275.1"/>
    <property type="molecule type" value="Genomic_DNA"/>
</dbReference>
<protein>
    <submittedName>
        <fullName evidence="5">Helix-turn-helix domain-containing protein</fullName>
    </submittedName>
</protein>
<keyword evidence="1 2" id="KW-0238">DNA-binding</keyword>
<gene>
    <name evidence="5" type="ORF">RFV38_02005</name>
</gene>